<gene>
    <name evidence="2" type="ORF">ISF_09726</name>
</gene>
<dbReference type="InterPro" id="IPR022198">
    <property type="entry name" value="DUF3723"/>
</dbReference>
<accession>A0A167DEI7</accession>
<feature type="region of interest" description="Disordered" evidence="1">
    <location>
        <begin position="602"/>
        <end position="635"/>
    </location>
</feature>
<evidence type="ECO:0000313" key="3">
    <source>
        <dbReference type="Proteomes" id="UP000076744"/>
    </source>
</evidence>
<protein>
    <submittedName>
        <fullName evidence="2">Uncharacterized protein</fullName>
    </submittedName>
</protein>
<comment type="caution">
    <text evidence="2">The sequence shown here is derived from an EMBL/GenBank/DDBJ whole genome shotgun (WGS) entry which is preliminary data.</text>
</comment>
<proteinExistence type="predicted"/>
<dbReference type="STRING" id="1081104.A0A167DEI7"/>
<keyword evidence="3" id="KW-1185">Reference proteome</keyword>
<dbReference type="RefSeq" id="XP_018699476.1">
    <property type="nucleotide sequence ID" value="XM_018853327.1"/>
</dbReference>
<feature type="region of interest" description="Disordered" evidence="1">
    <location>
        <begin position="563"/>
        <end position="584"/>
    </location>
</feature>
<organism evidence="2 3">
    <name type="scientific">Cordyceps fumosorosea (strain ARSEF 2679)</name>
    <name type="common">Isaria fumosorosea</name>
    <dbReference type="NCBI Taxonomy" id="1081104"/>
    <lineage>
        <taxon>Eukaryota</taxon>
        <taxon>Fungi</taxon>
        <taxon>Dikarya</taxon>
        <taxon>Ascomycota</taxon>
        <taxon>Pezizomycotina</taxon>
        <taxon>Sordariomycetes</taxon>
        <taxon>Hypocreomycetidae</taxon>
        <taxon>Hypocreales</taxon>
        <taxon>Cordycipitaceae</taxon>
        <taxon>Cordyceps</taxon>
    </lineage>
</organism>
<dbReference type="Pfam" id="PF12520">
    <property type="entry name" value="DUF3723"/>
    <property type="match status" value="1"/>
</dbReference>
<dbReference type="AlphaFoldDB" id="A0A167DEI7"/>
<dbReference type="Proteomes" id="UP000076744">
    <property type="component" value="Unassembled WGS sequence"/>
</dbReference>
<dbReference type="EMBL" id="AZHB01000067">
    <property type="protein sequence ID" value="OAA42286.1"/>
    <property type="molecule type" value="Genomic_DNA"/>
</dbReference>
<evidence type="ECO:0000313" key="2">
    <source>
        <dbReference type="EMBL" id="OAA42286.1"/>
    </source>
</evidence>
<reference evidence="2 3" key="1">
    <citation type="journal article" date="2016" name="Genome Biol. Evol.">
        <title>Divergent and convergent evolution of fungal pathogenicity.</title>
        <authorList>
            <person name="Shang Y."/>
            <person name="Xiao G."/>
            <person name="Zheng P."/>
            <person name="Cen K."/>
            <person name="Zhan S."/>
            <person name="Wang C."/>
        </authorList>
    </citation>
    <scope>NUCLEOTIDE SEQUENCE [LARGE SCALE GENOMIC DNA]</scope>
    <source>
        <strain evidence="2 3">ARSEF 2679</strain>
    </source>
</reference>
<evidence type="ECO:0000256" key="1">
    <source>
        <dbReference type="SAM" id="MobiDB-lite"/>
    </source>
</evidence>
<sequence>MGFLGIVEVPVAHLLFVEGSGQRLRNDDHRHRFADLQDTDRVHTDMRQLIAGYIDASETNAILRDAGTSPLKIKRQNKRGKYPFIENAIVRYTHGRHLIAAAVAVDSAARWAVRLYQTTNGRLPWSPGVRRCTKKYQHEQQQTDGQIYRKLRMYPDNGPDYNKWYSHLTEPKRIGMAAIDQRVDISLELNKLTYIPAVLDELYLTSIQKSFVSRLDEELLAGIRNLYSEWLRLARGNMNILKKMDKETVNALAGRAPRVCDKDRLFIDDMFSSRQVFSKVDNPEEREALRLRVQQSSGIIPSLLSLQSNLRFLGIAANIIWQYLIPKSLRLKAKQSKLSLKATLRGCWTSTVPYIEIREGEFVSATGPPNFDLVYIQLFLAAIRHFPYLSCFQPKMGRGETLQFTHDPHHAGLFVRRAKFLGVQTATIDENIKDFFPDGNYTQQLQFRNLPDESEVLSRLGNRWGRPSASIYWRIRQEGFLPTIVAHTAESRLSAIFVLRSTLRSCFNLPSFNIDFAQGICSLTARPKRARYRQLETITEEDELDMAANSRLGKRIRSDVPIPVADSRSTARSGSDTSMPDASPLLGCKKLVRRLPLWDARSSSDVSMPDASPLWDARSSSDISMPDASPLSPDRQSIMAATDPPRFGRDIQLAQPNWHRERGIYGVDDTLPTATMLEYTVPHSHCVPRRVSKRRIATIPHQ</sequence>
<dbReference type="OrthoDB" id="4227485at2759"/>
<feature type="compositionally biased region" description="Polar residues" evidence="1">
    <location>
        <begin position="567"/>
        <end position="580"/>
    </location>
</feature>
<name>A0A167DEI7_CORFA</name>
<dbReference type="GeneID" id="30026018"/>